<sequence>MLPLPSYVSQSHVLLGSPLQLVSGMHALLVLWCLLECYYLCHSRLNA</sequence>
<keyword evidence="1" id="KW-0812">Transmembrane</keyword>
<name>A0A0A9AG29_ARUDO</name>
<dbReference type="AlphaFoldDB" id="A0A0A9AG29"/>
<reference evidence="2" key="2">
    <citation type="journal article" date="2015" name="Data Brief">
        <title>Shoot transcriptome of the giant reed, Arundo donax.</title>
        <authorList>
            <person name="Barrero R.A."/>
            <person name="Guerrero F.D."/>
            <person name="Moolhuijzen P."/>
            <person name="Goolsby J.A."/>
            <person name="Tidwell J."/>
            <person name="Bellgard S.E."/>
            <person name="Bellgard M.I."/>
        </authorList>
    </citation>
    <scope>NUCLEOTIDE SEQUENCE</scope>
    <source>
        <tissue evidence="2">Shoot tissue taken approximately 20 cm above the soil surface</tissue>
    </source>
</reference>
<protein>
    <submittedName>
        <fullName evidence="2">Uncharacterized protein</fullName>
    </submittedName>
</protein>
<keyword evidence="1" id="KW-1133">Transmembrane helix</keyword>
<organism evidence="2">
    <name type="scientific">Arundo donax</name>
    <name type="common">Giant reed</name>
    <name type="synonym">Donax arundinaceus</name>
    <dbReference type="NCBI Taxonomy" id="35708"/>
    <lineage>
        <taxon>Eukaryota</taxon>
        <taxon>Viridiplantae</taxon>
        <taxon>Streptophyta</taxon>
        <taxon>Embryophyta</taxon>
        <taxon>Tracheophyta</taxon>
        <taxon>Spermatophyta</taxon>
        <taxon>Magnoliopsida</taxon>
        <taxon>Liliopsida</taxon>
        <taxon>Poales</taxon>
        <taxon>Poaceae</taxon>
        <taxon>PACMAD clade</taxon>
        <taxon>Arundinoideae</taxon>
        <taxon>Arundineae</taxon>
        <taxon>Arundo</taxon>
    </lineage>
</organism>
<dbReference type="EMBL" id="GBRH01249980">
    <property type="protein sequence ID" value="JAD47915.1"/>
    <property type="molecule type" value="Transcribed_RNA"/>
</dbReference>
<evidence type="ECO:0000313" key="2">
    <source>
        <dbReference type="EMBL" id="JAD47915.1"/>
    </source>
</evidence>
<evidence type="ECO:0000256" key="1">
    <source>
        <dbReference type="SAM" id="Phobius"/>
    </source>
</evidence>
<accession>A0A0A9AG29</accession>
<proteinExistence type="predicted"/>
<keyword evidence="1" id="KW-0472">Membrane</keyword>
<reference evidence="2" key="1">
    <citation type="submission" date="2014-09" db="EMBL/GenBank/DDBJ databases">
        <authorList>
            <person name="Magalhaes I.L.F."/>
            <person name="Oliveira U."/>
            <person name="Santos F.R."/>
            <person name="Vidigal T.H.D.A."/>
            <person name="Brescovit A.D."/>
            <person name="Santos A.J."/>
        </authorList>
    </citation>
    <scope>NUCLEOTIDE SEQUENCE</scope>
    <source>
        <tissue evidence="2">Shoot tissue taken approximately 20 cm above the soil surface</tissue>
    </source>
</reference>
<feature type="transmembrane region" description="Helical" evidence="1">
    <location>
        <begin position="20"/>
        <end position="41"/>
    </location>
</feature>